<dbReference type="SUPFAM" id="SSF56935">
    <property type="entry name" value="Porins"/>
    <property type="match status" value="1"/>
</dbReference>
<dbReference type="STRING" id="908937.Prede_0984"/>
<sequence length="712" mass="80430">MVNCQAVVSFVFAIFPNIALPLSQKQMAMKHNVKTKMAAVILLLTPTLSTLAQEEQPVKLNEVKVEAARVVSKPNGQYIMPTEAQRLGSANGYGLLAKLGLARVRVDEVMHTVTAADNLGTVQLRINGALASREDLLALDPKLVTRIDYVSNPGVRYGAGVACVLDIHTRRSEAGHTVGTQLANTLTAWHGNDAVYAKWNRGRGELGLTYNMSYQDFRGDRYAEEADYLLTDESHRTVSRTDQTTRSRSFDNNIELKYNLADSTNYVFQATLAGAFSHAPGNGKTVLVADAGRSQTAMNWQSDKQCTPSLDLYFFCQLGSHQTLTANVVGTHIATTDSSYTDEGSAYAYQVEGRTWSLLSEAIYENRLHPVTLSLGLRHTQKYTCNTYTGDAAAVNGMHNRGLYLFGEAQGKVGPIDYVAGMGASCEHYRQQGHSYDYWLLRPKTTLNWTVTRPLSLRYVFEISQHISKIAMISDTRIRRNSLEWTVGNPDIRPNRVTTHRLTIDYTRPRWQSEMEVEYQMNHNCNLAKYTRTDDNQFLYTQANQPACNMLRLQGSLRYDIVPDKLTASADASLCRFFNLGDDYRHYLTSYNIYAALKAYLGRWTLMAYADNGWKFMEGESQGHQGAATYLACSYRMGRCMLALHWQHPLQSRMLSNEGELKNKLIHKRFSLHSSDRANMLTLRLTWRLDRGRRYRDIDRTLHNKDTQTGIL</sequence>
<evidence type="ECO:0008006" key="3">
    <source>
        <dbReference type="Google" id="ProtNLM"/>
    </source>
</evidence>
<dbReference type="EMBL" id="AFPW01000012">
    <property type="protein sequence ID" value="EGQ15793.1"/>
    <property type="molecule type" value="Genomic_DNA"/>
</dbReference>
<evidence type="ECO:0000313" key="1">
    <source>
        <dbReference type="EMBL" id="EGQ15793.1"/>
    </source>
</evidence>
<proteinExistence type="predicted"/>
<gene>
    <name evidence="1" type="ORF">HMPREF9136_0853</name>
</gene>
<dbReference type="Proteomes" id="UP000007820">
    <property type="component" value="Unassembled WGS sequence"/>
</dbReference>
<accession>F9D1X5</accession>
<organism evidence="1 2">
    <name type="scientific">Prevotella dentalis (strain ATCC 49559 / DSM 3688 / JCM 13448 / NCTC 12043 / ES 2772)</name>
    <name type="common">Mitsuokella dentalis</name>
    <dbReference type="NCBI Taxonomy" id="908937"/>
    <lineage>
        <taxon>Bacteria</taxon>
        <taxon>Pseudomonadati</taxon>
        <taxon>Bacteroidota</taxon>
        <taxon>Bacteroidia</taxon>
        <taxon>Bacteroidales</taxon>
        <taxon>Prevotellaceae</taxon>
        <taxon>Prevotella</taxon>
    </lineage>
</organism>
<comment type="caution">
    <text evidence="1">The sequence shown here is derived from an EMBL/GenBank/DDBJ whole genome shotgun (WGS) entry which is preliminary data.</text>
</comment>
<name>F9D1X5_PREDD</name>
<dbReference type="AlphaFoldDB" id="F9D1X5"/>
<dbReference type="eggNOG" id="COG1629">
    <property type="taxonomic scope" value="Bacteria"/>
</dbReference>
<reference evidence="1 2" key="1">
    <citation type="submission" date="2011-04" db="EMBL/GenBank/DDBJ databases">
        <authorList>
            <person name="Muzny D."/>
            <person name="Qin X."/>
            <person name="Deng J."/>
            <person name="Jiang H."/>
            <person name="Liu Y."/>
            <person name="Qu J."/>
            <person name="Song X.-Z."/>
            <person name="Zhang L."/>
            <person name="Thornton R."/>
            <person name="Coyle M."/>
            <person name="Francisco L."/>
            <person name="Jackson L."/>
            <person name="Javaid M."/>
            <person name="Korchina V."/>
            <person name="Kovar C."/>
            <person name="Mata R."/>
            <person name="Mathew T."/>
            <person name="Ngo R."/>
            <person name="Nguyen L."/>
            <person name="Nguyen N."/>
            <person name="Okwuonu G."/>
            <person name="Ongeri F."/>
            <person name="Pham C."/>
            <person name="Simmons D."/>
            <person name="Wilczek-Boney K."/>
            <person name="Hale W."/>
            <person name="Jakkamsetti A."/>
            <person name="Pham P."/>
            <person name="Ruth R."/>
            <person name="San Lucas F."/>
            <person name="Warren J."/>
            <person name="Zhang J."/>
            <person name="Zhao Z."/>
            <person name="Zhou C."/>
            <person name="Zhu D."/>
            <person name="Lee S."/>
            <person name="Bess C."/>
            <person name="Blankenburg K."/>
            <person name="Forbes L."/>
            <person name="Fu Q."/>
            <person name="Gubbala S."/>
            <person name="Hirani K."/>
            <person name="Jayaseelan J.C."/>
            <person name="Lara F."/>
            <person name="Munidasa M."/>
            <person name="Palculict T."/>
            <person name="Patil S."/>
            <person name="Pu L.-L."/>
            <person name="Saada N."/>
            <person name="Tang L."/>
            <person name="Weissenberger G."/>
            <person name="Zhu Y."/>
            <person name="Hemphill L."/>
            <person name="Shang Y."/>
            <person name="Youmans B."/>
            <person name="Ayvaz T."/>
            <person name="Ross M."/>
            <person name="Santibanez J."/>
            <person name="Aqrawi P."/>
            <person name="Gross S."/>
            <person name="Joshi V."/>
            <person name="Fowler G."/>
            <person name="Nazareth L."/>
            <person name="Reid J."/>
            <person name="Worley K."/>
            <person name="Petrosino J."/>
            <person name="Highlander S."/>
            <person name="Gibbs R."/>
        </authorList>
    </citation>
    <scope>NUCLEOTIDE SEQUENCE [LARGE SCALE GENOMIC DNA]</scope>
    <source>
        <strain evidence="1 2">DSM 3688</strain>
    </source>
</reference>
<protein>
    <recommendedName>
        <fullName evidence="3">Outer membrane protein beta-barrel domain-containing protein</fullName>
    </recommendedName>
</protein>
<evidence type="ECO:0000313" key="2">
    <source>
        <dbReference type="Proteomes" id="UP000007820"/>
    </source>
</evidence>